<keyword evidence="3" id="KW-1185">Reference proteome</keyword>
<gene>
    <name evidence="2" type="ORF">EGD98_11070</name>
</gene>
<comment type="caution">
    <text evidence="2">The sequence shown here is derived from an EMBL/GenBank/DDBJ whole genome shotgun (WGS) entry which is preliminary data.</text>
</comment>
<evidence type="ECO:0000313" key="3">
    <source>
        <dbReference type="Proteomes" id="UP000783863"/>
    </source>
</evidence>
<sequence length="135" mass="13763">METAIRTVTMQVTALCLVAAGILLALGTAGVPASLPLLGLLLALSAGLYYTRPDASVGQVVGIDVGGILSTLWLAPALSAFTIVFEPTASAAELQALGGLVGLAGMLNYFLRPVYLLAYSLAEAVQNRGSGSVDR</sequence>
<keyword evidence="1" id="KW-0472">Membrane</keyword>
<protein>
    <submittedName>
        <fullName evidence="2">Uncharacterized protein</fullName>
    </submittedName>
</protein>
<reference evidence="2" key="1">
    <citation type="submission" date="2021-06" db="EMBL/GenBank/DDBJ databases">
        <title>Halomicroarcula sp. F24A a new haloarchaeum isolated from saline soil.</title>
        <authorList>
            <person name="Duran-Viseras A."/>
            <person name="Sanchez-Porro C."/>
            <person name="Ventosa A."/>
        </authorList>
    </citation>
    <scope>NUCLEOTIDE SEQUENCE</scope>
    <source>
        <strain evidence="2">F24A</strain>
    </source>
</reference>
<accession>A0A8J7YN26</accession>
<keyword evidence="1" id="KW-1133">Transmembrane helix</keyword>
<dbReference type="Proteomes" id="UP000783863">
    <property type="component" value="Unassembled WGS sequence"/>
</dbReference>
<dbReference type="RefSeq" id="WP_220588432.1">
    <property type="nucleotide sequence ID" value="NZ_RKLQ01000002.1"/>
</dbReference>
<evidence type="ECO:0000313" key="2">
    <source>
        <dbReference type="EMBL" id="MBX0304208.1"/>
    </source>
</evidence>
<proteinExistence type="predicted"/>
<keyword evidence="1" id="KW-0812">Transmembrane</keyword>
<dbReference type="EMBL" id="RKLQ01000002">
    <property type="protein sequence ID" value="MBX0304208.1"/>
    <property type="molecule type" value="Genomic_DNA"/>
</dbReference>
<evidence type="ECO:0000256" key="1">
    <source>
        <dbReference type="SAM" id="Phobius"/>
    </source>
</evidence>
<feature type="transmembrane region" description="Helical" evidence="1">
    <location>
        <begin position="91"/>
        <end position="111"/>
    </location>
</feature>
<dbReference type="AlphaFoldDB" id="A0A8J7YN26"/>
<name>A0A8J7YN26_9EURY</name>
<feature type="transmembrane region" description="Helical" evidence="1">
    <location>
        <begin position="63"/>
        <end position="85"/>
    </location>
</feature>
<organism evidence="2 3">
    <name type="scientific">Haloarcula salinisoli</name>
    <dbReference type="NCBI Taxonomy" id="2487746"/>
    <lineage>
        <taxon>Archaea</taxon>
        <taxon>Methanobacteriati</taxon>
        <taxon>Methanobacteriota</taxon>
        <taxon>Stenosarchaea group</taxon>
        <taxon>Halobacteria</taxon>
        <taxon>Halobacteriales</taxon>
        <taxon>Haloarculaceae</taxon>
        <taxon>Haloarcula</taxon>
    </lineage>
</organism>